<comment type="caution">
    <text evidence="2">The sequence shown here is derived from an EMBL/GenBank/DDBJ whole genome shotgun (WGS) entry which is preliminary data.</text>
</comment>
<sequence>MAEGIRFTRARIGNFTQTMMGLHIISGLSLTMFAKLGVERVYLDCVDGLLVKFVVSTRLSNSYEDKRSHPQNCEDRGCLQISTKARQFVVMTNLVPYGFFGSRVVIDKCPDLQTLTSHLVASRPSQTVLIDVNPNTNWNYDMDCFQCKARKILKNQSRDVFLMELHSTTYYLLWKQPWGRQRILQHRHKEPLLHSSNILISMRRKDPESSPTTLSLNLLVNVMPRAFWSLSYKLLANIKCMKGGHNRLYLLACKTSERIARLYSTPSSKLFQFHVFAYNGCFGMFLLFVNSY</sequence>
<accession>A0A8T1ZXQ4</accession>
<dbReference type="AlphaFoldDB" id="A0A8T1ZXQ4"/>
<evidence type="ECO:0000256" key="1">
    <source>
        <dbReference type="SAM" id="Phobius"/>
    </source>
</evidence>
<organism evidence="2 3">
    <name type="scientific">Arabidopsis suecica</name>
    <name type="common">Swedish thale-cress</name>
    <name type="synonym">Cardaminopsis suecica</name>
    <dbReference type="NCBI Taxonomy" id="45249"/>
    <lineage>
        <taxon>Eukaryota</taxon>
        <taxon>Viridiplantae</taxon>
        <taxon>Streptophyta</taxon>
        <taxon>Embryophyta</taxon>
        <taxon>Tracheophyta</taxon>
        <taxon>Spermatophyta</taxon>
        <taxon>Magnoliopsida</taxon>
        <taxon>eudicotyledons</taxon>
        <taxon>Gunneridae</taxon>
        <taxon>Pentapetalae</taxon>
        <taxon>rosids</taxon>
        <taxon>malvids</taxon>
        <taxon>Brassicales</taxon>
        <taxon>Brassicaceae</taxon>
        <taxon>Camelineae</taxon>
        <taxon>Arabidopsis</taxon>
    </lineage>
</organism>
<keyword evidence="3" id="KW-1185">Reference proteome</keyword>
<keyword evidence="1" id="KW-0812">Transmembrane</keyword>
<evidence type="ECO:0000313" key="3">
    <source>
        <dbReference type="Proteomes" id="UP000694251"/>
    </source>
</evidence>
<dbReference type="EMBL" id="JAEFBJ010000010">
    <property type="protein sequence ID" value="KAG7564367.1"/>
    <property type="molecule type" value="Genomic_DNA"/>
</dbReference>
<keyword evidence="1" id="KW-1133">Transmembrane helix</keyword>
<name>A0A8T1ZXQ4_ARASU</name>
<gene>
    <name evidence="2" type="ORF">ISN44_As10g011340</name>
</gene>
<feature type="transmembrane region" description="Helical" evidence="1">
    <location>
        <begin position="270"/>
        <end position="289"/>
    </location>
</feature>
<keyword evidence="1" id="KW-0472">Membrane</keyword>
<evidence type="ECO:0000313" key="2">
    <source>
        <dbReference type="EMBL" id="KAG7564367.1"/>
    </source>
</evidence>
<proteinExistence type="predicted"/>
<protein>
    <submittedName>
        <fullName evidence="2">Uncharacterized protein</fullName>
    </submittedName>
</protein>
<dbReference type="Proteomes" id="UP000694251">
    <property type="component" value="Chromosome 10"/>
</dbReference>
<reference evidence="2 3" key="1">
    <citation type="submission" date="2020-12" db="EMBL/GenBank/DDBJ databases">
        <title>Concerted genomic and epigenomic changes stabilize Arabidopsis allopolyploids.</title>
        <authorList>
            <person name="Chen Z."/>
        </authorList>
    </citation>
    <scope>NUCLEOTIDE SEQUENCE [LARGE SCALE GENOMIC DNA]</scope>
    <source>
        <strain evidence="2">As9502</strain>
        <tissue evidence="2">Leaf</tissue>
    </source>
</reference>